<proteinExistence type="inferred from homology"/>
<keyword evidence="2 3" id="KW-0472">Membrane</keyword>
<keyword evidence="2" id="KW-0813">Transport</keyword>
<organism evidence="4 5">
    <name type="scientific">Aciduricibacillus chroicocephali</name>
    <dbReference type="NCBI Taxonomy" id="3054939"/>
    <lineage>
        <taxon>Bacteria</taxon>
        <taxon>Bacillati</taxon>
        <taxon>Bacillota</taxon>
        <taxon>Bacilli</taxon>
        <taxon>Bacillales</taxon>
        <taxon>Bacillaceae</taxon>
        <taxon>Aciduricibacillus</taxon>
    </lineage>
</organism>
<dbReference type="EMBL" id="CP129113">
    <property type="protein sequence ID" value="WLV24908.1"/>
    <property type="molecule type" value="Genomic_DNA"/>
</dbReference>
<sequence>MSDQQKRLREIIVCALFVAITGILAQVSIPVPPVPFTGQTLAVGLTATIIGSRLGTFSMIGYMALGAVGVPVFSSFSAGLQTIVGQTGGFIIGFIPAAFIIGFILERTKFSIPMAIIANVIGMFVTLGFGVIQLKYVADLSWAAAFAGGVTPFIPLGLVKAVLAAWIGIIVRKRLIAANALPVTKRKRIENSEIGIS</sequence>
<gene>
    <name evidence="4" type="ORF">QR721_01320</name>
</gene>
<feature type="transmembrane region" description="Helical" evidence="3">
    <location>
        <begin position="152"/>
        <end position="171"/>
    </location>
</feature>
<evidence type="ECO:0000256" key="1">
    <source>
        <dbReference type="ARBA" id="ARBA00010692"/>
    </source>
</evidence>
<dbReference type="Gene3D" id="1.10.1760.20">
    <property type="match status" value="1"/>
</dbReference>
<dbReference type="Proteomes" id="UP001180087">
    <property type="component" value="Chromosome"/>
</dbReference>
<evidence type="ECO:0000313" key="4">
    <source>
        <dbReference type="EMBL" id="WLV24908.1"/>
    </source>
</evidence>
<keyword evidence="3" id="KW-0812">Transmembrane</keyword>
<name>A0ABY9KVT8_9BACI</name>
<keyword evidence="3" id="KW-1133">Transmembrane helix</keyword>
<keyword evidence="2" id="KW-1003">Cell membrane</keyword>
<feature type="transmembrane region" description="Helical" evidence="3">
    <location>
        <begin position="83"/>
        <end position="105"/>
    </location>
</feature>
<dbReference type="Pfam" id="PF02632">
    <property type="entry name" value="BioY"/>
    <property type="match status" value="1"/>
</dbReference>
<feature type="transmembrane region" description="Helical" evidence="3">
    <location>
        <begin position="59"/>
        <end position="77"/>
    </location>
</feature>
<feature type="transmembrane region" description="Helical" evidence="3">
    <location>
        <begin position="12"/>
        <end position="29"/>
    </location>
</feature>
<dbReference type="PIRSF" id="PIRSF016661">
    <property type="entry name" value="BioY"/>
    <property type="match status" value="1"/>
</dbReference>
<comment type="subcellular location">
    <subcellularLocation>
        <location evidence="2">Cell membrane</location>
        <topology evidence="2">Multi-pass membrane protein</topology>
    </subcellularLocation>
</comment>
<feature type="transmembrane region" description="Helical" evidence="3">
    <location>
        <begin position="112"/>
        <end position="132"/>
    </location>
</feature>
<evidence type="ECO:0000256" key="3">
    <source>
        <dbReference type="SAM" id="Phobius"/>
    </source>
</evidence>
<comment type="similarity">
    <text evidence="1 2">Belongs to the BioY family.</text>
</comment>
<evidence type="ECO:0000256" key="2">
    <source>
        <dbReference type="PIRNR" id="PIRNR016661"/>
    </source>
</evidence>
<reference evidence="4" key="1">
    <citation type="submission" date="2023-06" db="EMBL/GenBank/DDBJ databases">
        <title>A Treasure from Seagulls: Isolation and Description of Aciduricobacillus qingdaonensis gen. nov., sp. nov., a Rare Obligately Uric Acid-utilizing Member in the Family Bacillaceae.</title>
        <authorList>
            <person name="Liu W."/>
            <person name="Wang B."/>
        </authorList>
    </citation>
    <scope>NUCLEOTIDE SEQUENCE</scope>
    <source>
        <strain evidence="4">44XB</strain>
    </source>
</reference>
<evidence type="ECO:0000313" key="5">
    <source>
        <dbReference type="Proteomes" id="UP001180087"/>
    </source>
</evidence>
<dbReference type="PANTHER" id="PTHR34295">
    <property type="entry name" value="BIOTIN TRANSPORTER BIOY"/>
    <property type="match status" value="1"/>
</dbReference>
<dbReference type="InterPro" id="IPR003784">
    <property type="entry name" value="BioY"/>
</dbReference>
<keyword evidence="5" id="KW-1185">Reference proteome</keyword>
<accession>A0ABY9KVT8</accession>
<dbReference type="PANTHER" id="PTHR34295:SF1">
    <property type="entry name" value="BIOTIN TRANSPORTER BIOY"/>
    <property type="match status" value="1"/>
</dbReference>
<dbReference type="RefSeq" id="WP_348028410.1">
    <property type="nucleotide sequence ID" value="NZ_CP129113.1"/>
</dbReference>
<protein>
    <recommendedName>
        <fullName evidence="2">Biotin transporter</fullName>
    </recommendedName>
</protein>